<dbReference type="EMBL" id="JBHMQT010000054">
    <property type="protein sequence ID" value="MFC0865311.1"/>
    <property type="molecule type" value="Genomic_DNA"/>
</dbReference>
<dbReference type="GO" id="GO:0003677">
    <property type="term" value="F:DNA binding"/>
    <property type="evidence" value="ECO:0007669"/>
    <property type="project" value="UniProtKB-KW"/>
</dbReference>
<keyword evidence="6" id="KW-1185">Reference proteome</keyword>
<dbReference type="InterPro" id="IPR012340">
    <property type="entry name" value="NA-bd_OB-fold"/>
</dbReference>
<dbReference type="Proteomes" id="UP001589870">
    <property type="component" value="Unassembled WGS sequence"/>
</dbReference>
<dbReference type="Gene3D" id="2.40.50.140">
    <property type="entry name" value="Nucleic acid-binding proteins"/>
    <property type="match status" value="1"/>
</dbReference>
<dbReference type="Pfam" id="PF00436">
    <property type="entry name" value="SSB"/>
    <property type="match status" value="1"/>
</dbReference>
<accession>A0ABV6UAT2</accession>
<dbReference type="PANTHER" id="PTHR10302:SF0">
    <property type="entry name" value="SINGLE-STRANDED DNA-BINDING PROTEIN, MITOCHONDRIAL"/>
    <property type="match status" value="1"/>
</dbReference>
<protein>
    <recommendedName>
        <fullName evidence="2 3">Single-stranded DNA-binding protein</fullName>
        <shortName evidence="2">SSB</shortName>
    </recommendedName>
</protein>
<name>A0ABV6UAT2_9ACTN</name>
<reference evidence="5 6" key="1">
    <citation type="submission" date="2024-09" db="EMBL/GenBank/DDBJ databases">
        <authorList>
            <person name="Sun Q."/>
            <person name="Mori K."/>
        </authorList>
    </citation>
    <scope>NUCLEOTIDE SEQUENCE [LARGE SCALE GENOMIC DNA]</scope>
    <source>
        <strain evidence="5 6">TBRC 1851</strain>
    </source>
</reference>
<evidence type="ECO:0000256" key="2">
    <source>
        <dbReference type="HAMAP-Rule" id="MF_00984"/>
    </source>
</evidence>
<dbReference type="NCBIfam" id="TIGR00621">
    <property type="entry name" value="ssb"/>
    <property type="match status" value="1"/>
</dbReference>
<dbReference type="InterPro" id="IPR011344">
    <property type="entry name" value="ssDNA-bd"/>
</dbReference>
<dbReference type="RefSeq" id="WP_394303341.1">
    <property type="nucleotide sequence ID" value="NZ_JBHMQT010000054.1"/>
</dbReference>
<dbReference type="InterPro" id="IPR000424">
    <property type="entry name" value="Primosome_PriB/ssb"/>
</dbReference>
<dbReference type="PROSITE" id="PS50935">
    <property type="entry name" value="SSB"/>
    <property type="match status" value="1"/>
</dbReference>
<sequence>MSDIYVTLSGNVTKDPEQFQLPDGSRVTTMRMAVNRRFLDPQTSTWQNRDTTFYTVRCFRRLGDNVQQSVRRGQPVVVYGRLRVRQYERNGEQRYWVEIEAISVGHDLKYGIAAFERPGYAGGAPREAERRALEEATRATETTRAPAVALSESLSESLSEPPSEARGSGMPHHPADADADSVPGGRAGDGVPAEIEVVGDAEGEGEGEGEEPGWPEQRLAA</sequence>
<gene>
    <name evidence="5" type="ORF">ACFHYQ_23745</name>
</gene>
<feature type="compositionally biased region" description="Basic and acidic residues" evidence="4">
    <location>
        <begin position="126"/>
        <end position="138"/>
    </location>
</feature>
<evidence type="ECO:0000313" key="6">
    <source>
        <dbReference type="Proteomes" id="UP001589870"/>
    </source>
</evidence>
<dbReference type="HAMAP" id="MF_00984">
    <property type="entry name" value="SSB"/>
    <property type="match status" value="1"/>
</dbReference>
<dbReference type="CDD" id="cd04496">
    <property type="entry name" value="SSB_OBF"/>
    <property type="match status" value="1"/>
</dbReference>
<keyword evidence="1 2" id="KW-0238">DNA-binding</keyword>
<comment type="caution">
    <text evidence="5">The sequence shown here is derived from an EMBL/GenBank/DDBJ whole genome shotgun (WGS) entry which is preliminary data.</text>
</comment>
<dbReference type="SUPFAM" id="SSF50249">
    <property type="entry name" value="Nucleic acid-binding proteins"/>
    <property type="match status" value="1"/>
</dbReference>
<evidence type="ECO:0000313" key="5">
    <source>
        <dbReference type="EMBL" id="MFC0865311.1"/>
    </source>
</evidence>
<comment type="caution">
    <text evidence="2">Lacks conserved residue(s) required for the propagation of feature annotation.</text>
</comment>
<organism evidence="5 6">
    <name type="scientific">Sphaerimonospora cavernae</name>
    <dbReference type="NCBI Taxonomy" id="1740611"/>
    <lineage>
        <taxon>Bacteria</taxon>
        <taxon>Bacillati</taxon>
        <taxon>Actinomycetota</taxon>
        <taxon>Actinomycetes</taxon>
        <taxon>Streptosporangiales</taxon>
        <taxon>Streptosporangiaceae</taxon>
        <taxon>Sphaerimonospora</taxon>
    </lineage>
</organism>
<evidence type="ECO:0000256" key="3">
    <source>
        <dbReference type="RuleBase" id="RU000524"/>
    </source>
</evidence>
<comment type="subunit">
    <text evidence="2">Homotetramer.</text>
</comment>
<dbReference type="PANTHER" id="PTHR10302">
    <property type="entry name" value="SINGLE-STRANDED DNA-BINDING PROTEIN"/>
    <property type="match status" value="1"/>
</dbReference>
<feature type="compositionally biased region" description="Acidic residues" evidence="4">
    <location>
        <begin position="197"/>
        <end position="213"/>
    </location>
</feature>
<proteinExistence type="inferred from homology"/>
<feature type="region of interest" description="Disordered" evidence="4">
    <location>
        <begin position="119"/>
        <end position="221"/>
    </location>
</feature>
<evidence type="ECO:0000256" key="4">
    <source>
        <dbReference type="SAM" id="MobiDB-lite"/>
    </source>
</evidence>
<evidence type="ECO:0000256" key="1">
    <source>
        <dbReference type="ARBA" id="ARBA00023125"/>
    </source>
</evidence>
<feature type="compositionally biased region" description="Low complexity" evidence="4">
    <location>
        <begin position="139"/>
        <end position="165"/>
    </location>
</feature>